<dbReference type="PIRSF" id="PIRSF036436">
    <property type="entry name" value="UCP036436"/>
    <property type="match status" value="1"/>
</dbReference>
<evidence type="ECO:0000256" key="3">
    <source>
        <dbReference type="ARBA" id="ARBA00022597"/>
    </source>
</evidence>
<dbReference type="PANTHER" id="PTHR13146:SF0">
    <property type="entry name" value="SOLUTE CARRIER FAMILY 35 MEMBER F6"/>
    <property type="match status" value="1"/>
</dbReference>
<dbReference type="PANTHER" id="PTHR13146">
    <property type="match status" value="1"/>
</dbReference>
<dbReference type="AlphaFoldDB" id="A0A914UTK2"/>
<evidence type="ECO:0000256" key="2">
    <source>
        <dbReference type="ARBA" id="ARBA00009976"/>
    </source>
</evidence>
<evidence type="ECO:0000313" key="8">
    <source>
        <dbReference type="Proteomes" id="UP000887566"/>
    </source>
</evidence>
<feature type="transmembrane region" description="Helical" evidence="7">
    <location>
        <begin position="286"/>
        <end position="306"/>
    </location>
</feature>
<comment type="similarity">
    <text evidence="2">Belongs to the nucleotide-sugar transporter family. SLC35A subfamily.</text>
</comment>
<dbReference type="SUPFAM" id="SSF103481">
    <property type="entry name" value="Multidrug resistance efflux transporter EmrE"/>
    <property type="match status" value="1"/>
</dbReference>
<protein>
    <submittedName>
        <fullName evidence="9">Solute carrier family 35 member F6</fullName>
    </submittedName>
</protein>
<dbReference type="InterPro" id="IPR007271">
    <property type="entry name" value="Nuc_sug_transpt"/>
</dbReference>
<feature type="transmembrane region" description="Helical" evidence="7">
    <location>
        <begin position="12"/>
        <end position="30"/>
    </location>
</feature>
<dbReference type="Proteomes" id="UP000887566">
    <property type="component" value="Unplaced"/>
</dbReference>
<feature type="transmembrane region" description="Helical" evidence="7">
    <location>
        <begin position="50"/>
        <end position="73"/>
    </location>
</feature>
<feature type="transmembrane region" description="Helical" evidence="7">
    <location>
        <begin position="168"/>
        <end position="188"/>
    </location>
</feature>
<evidence type="ECO:0000256" key="7">
    <source>
        <dbReference type="SAM" id="Phobius"/>
    </source>
</evidence>
<evidence type="ECO:0000256" key="6">
    <source>
        <dbReference type="ARBA" id="ARBA00023136"/>
    </source>
</evidence>
<feature type="transmembrane region" description="Helical" evidence="7">
    <location>
        <begin position="342"/>
        <end position="366"/>
    </location>
</feature>
<keyword evidence="3" id="KW-0813">Transport</keyword>
<dbReference type="Pfam" id="PF04142">
    <property type="entry name" value="Nuc_sug_transp"/>
    <property type="match status" value="1"/>
</dbReference>
<organism evidence="8 9">
    <name type="scientific">Plectus sambesii</name>
    <dbReference type="NCBI Taxonomy" id="2011161"/>
    <lineage>
        <taxon>Eukaryota</taxon>
        <taxon>Metazoa</taxon>
        <taxon>Ecdysozoa</taxon>
        <taxon>Nematoda</taxon>
        <taxon>Chromadorea</taxon>
        <taxon>Plectida</taxon>
        <taxon>Plectina</taxon>
        <taxon>Plectoidea</taxon>
        <taxon>Plectidae</taxon>
        <taxon>Plectus</taxon>
    </lineage>
</organism>
<keyword evidence="8" id="KW-1185">Reference proteome</keyword>
<accession>A0A914UTK2</accession>
<dbReference type="InterPro" id="IPR037185">
    <property type="entry name" value="EmrE-like"/>
</dbReference>
<comment type="subcellular location">
    <subcellularLocation>
        <location evidence="1">Membrane</location>
        <topology evidence="1">Multi-pass membrane protein</topology>
    </subcellularLocation>
</comment>
<dbReference type="GO" id="GO:0015165">
    <property type="term" value="F:pyrimidine nucleotide-sugar transmembrane transporter activity"/>
    <property type="evidence" value="ECO:0007669"/>
    <property type="project" value="InterPro"/>
</dbReference>
<keyword evidence="3" id="KW-0762">Sugar transport</keyword>
<name>A0A914UTK2_9BILA</name>
<dbReference type="WBParaSite" id="PSAMB.scaffold1242size33888.g11868.t1">
    <property type="protein sequence ID" value="PSAMB.scaffold1242size33888.g11868.t1"/>
    <property type="gene ID" value="PSAMB.scaffold1242size33888.g11868"/>
</dbReference>
<feature type="transmembrane region" description="Helical" evidence="7">
    <location>
        <begin position="231"/>
        <end position="257"/>
    </location>
</feature>
<reference evidence="9" key="1">
    <citation type="submission" date="2022-11" db="UniProtKB">
        <authorList>
            <consortium name="WormBaseParasite"/>
        </authorList>
    </citation>
    <scope>IDENTIFICATION</scope>
</reference>
<dbReference type="GO" id="GO:0000139">
    <property type="term" value="C:Golgi membrane"/>
    <property type="evidence" value="ECO:0007669"/>
    <property type="project" value="InterPro"/>
</dbReference>
<feature type="transmembrane region" description="Helical" evidence="7">
    <location>
        <begin position="142"/>
        <end position="159"/>
    </location>
</feature>
<feature type="transmembrane region" description="Helical" evidence="7">
    <location>
        <begin position="112"/>
        <end position="130"/>
    </location>
</feature>
<sequence>MAEGGAGTPLTVVQLVLIVIMVTFGSINTIAGKWVDRLKDNEGRTFHHPFVQAVVMFIGQSLCLVAYFITLLYRKYKQRKSATQELNQGDDYVRLVDNDAETRQPTLRLNPFVFLPPAVCDIISSSLMYIGLTLTHASTYQMLRGAVIVFTGLLSVAFLKKVLHGYKWLGMGFVTLGLIVVGVAEIVFGTDSKSDVNGVITGDLLVIMAQVIVSIQMVYEEKFLNKYDVPALLAVGLEGIFGMIILSVAIIPMYFIYVPSTFSHNPLNRLEDPLFAFKQMGENTTIIVALSGTILSMALFNFAGISVTKELSATTRKVLDSVRTPVIWIVCLSLGWQRFVGLQVLGFAFLLLGMFVYNDIAIGPWIRQSLIPTMASRGYSIGCCLSFYGIERRDSLPTITE</sequence>
<evidence type="ECO:0000256" key="5">
    <source>
        <dbReference type="ARBA" id="ARBA00022989"/>
    </source>
</evidence>
<evidence type="ECO:0000256" key="1">
    <source>
        <dbReference type="ARBA" id="ARBA00004141"/>
    </source>
</evidence>
<evidence type="ECO:0000313" key="9">
    <source>
        <dbReference type="WBParaSite" id="PSAMB.scaffold1242size33888.g11868.t1"/>
    </source>
</evidence>
<keyword evidence="6 7" id="KW-0472">Membrane</keyword>
<keyword evidence="5 7" id="KW-1133">Transmembrane helix</keyword>
<feature type="transmembrane region" description="Helical" evidence="7">
    <location>
        <begin position="200"/>
        <end position="219"/>
    </location>
</feature>
<dbReference type="InterPro" id="IPR012404">
    <property type="entry name" value="UCP036436"/>
</dbReference>
<keyword evidence="4 7" id="KW-0812">Transmembrane</keyword>
<proteinExistence type="inferred from homology"/>
<evidence type="ECO:0000256" key="4">
    <source>
        <dbReference type="ARBA" id="ARBA00022692"/>
    </source>
</evidence>